<dbReference type="FunFam" id="1.10.10.750:FF:000003">
    <property type="entry name" value="GTPase activating protein (Evi5)"/>
    <property type="match status" value="1"/>
</dbReference>
<sequence length="1051" mass="115236">MVSVDLEVPSQEDVEDTTATTPRRTHVDSGPFPTDSMVTVPLSSAHQSVQEGETVIEATTPKPEISIQTNLPSRPTSFRPSSLDILHGLETEDEGEETTSAGVYEEPNTVEEHQEESPAKERSESDRARSNSSGSEGSGLVDWERLDKTEAQEPREEGSDDQIALLLARLDQENEAIANDTKSGAITVRERSQSRPPSMYQLQRIANNRASQAVRLSQLPEPPPMTELEFWAALVKDYPQTAQRLPTLTSNKIKAGIPAPLRGVVWVSMAGARDKTIEDQYDRLCGESSPYEGIIGKDIGRSFPGVEMFRNPEGEGQKMLGRVLKCFSLYDTKIGYCQGLGFLVGPLLMQMGEREAFCVLVRLMEDYDLRSCFLPDLSGLHLRIFQFQKLLKQHLPELDAHLASLQVEAAYLSQWFLSFFAVTCPLPMLFRIYDTVFAEGASETIMRVALSVMRKNQKKLMAMHEFEDVMQVLLSRALWDPYGFNARSADDLVNDFCSFTSLVTRESLRALEASFKEAQNDESAPKASYYFPDVQAAASRFLGRLWSPANAKSTSLSPGGALAAPSPSRPSSFLRRTPSKQSLASTMNSTDVGSDSIASISTGMTEITALSRDSSANSLKSIKSPTDSTGASVRITVSSKDRSLHGQIEDLLTALSEMQRKHTVLAAQLQKEREERNEDHKLVSSLLDRLRDEKEAGLKRDNRRRTTHGIVRFASDLSGSITPPTPIDEDEQELAEEDIGALISRLHSRVAFSKINHRSSNSEPRAVLRADLDRTKEALQSEYSRSASLAEELATSEQDRLALRSRFESQEQENSNLRDQLKDARGRVQDMHKSSQRMEKTIQDLRQQQRKNSAISSDSLANGEQTPKLERSDSTGSASGLRELRLGRKASFKTMHQQQQHSQQSPTSTSTAPKRTSSLAAAAWGVGEVQQPSQQASPQDDSLLLDLVNAKTAEAVARQELEEMKSKFEALRKAMAGGMSSPGAVGAGMGGNGHKPSPSEGYIPSFIGGKGGGALRREEALRTPSPATSVAGSGATGGGGGFWGWGKRSVS</sequence>
<feature type="compositionally biased region" description="Low complexity" evidence="4">
    <location>
        <begin position="894"/>
        <end position="911"/>
    </location>
</feature>
<dbReference type="EMBL" id="ML977158">
    <property type="protein sequence ID" value="KAF1986270.1"/>
    <property type="molecule type" value="Genomic_DNA"/>
</dbReference>
<dbReference type="PANTHER" id="PTHR47219:SF9">
    <property type="entry name" value="GTPASE ACTIVATING PROTEIN AND CENTROSOME-ASSOCIATED, ISOFORM B"/>
    <property type="match status" value="1"/>
</dbReference>
<feature type="compositionally biased region" description="Low complexity" evidence="4">
    <location>
        <begin position="555"/>
        <end position="576"/>
    </location>
</feature>
<feature type="compositionally biased region" description="Polar residues" evidence="4">
    <location>
        <begin position="66"/>
        <end position="80"/>
    </location>
</feature>
<feature type="compositionally biased region" description="Basic and acidic residues" evidence="4">
    <location>
        <begin position="819"/>
        <end position="843"/>
    </location>
</feature>
<dbReference type="InterPro" id="IPR035969">
    <property type="entry name" value="Rab-GAP_TBC_sf"/>
</dbReference>
<dbReference type="InterPro" id="IPR050302">
    <property type="entry name" value="Rab_GAP_TBC_domain"/>
</dbReference>
<dbReference type="Gene3D" id="1.10.8.270">
    <property type="entry name" value="putative rabgap domain of human tbc1 domain family member 14 like domains"/>
    <property type="match status" value="1"/>
</dbReference>
<evidence type="ECO:0000256" key="2">
    <source>
        <dbReference type="ARBA" id="ARBA00023054"/>
    </source>
</evidence>
<dbReference type="FunFam" id="1.10.8.270:FF:000001">
    <property type="entry name" value="TBC1 domain family member 1"/>
    <property type="match status" value="1"/>
</dbReference>
<organism evidence="6 7">
    <name type="scientific">Aulographum hederae CBS 113979</name>
    <dbReference type="NCBI Taxonomy" id="1176131"/>
    <lineage>
        <taxon>Eukaryota</taxon>
        <taxon>Fungi</taxon>
        <taxon>Dikarya</taxon>
        <taxon>Ascomycota</taxon>
        <taxon>Pezizomycotina</taxon>
        <taxon>Dothideomycetes</taxon>
        <taxon>Pleosporomycetidae</taxon>
        <taxon>Aulographales</taxon>
        <taxon>Aulographaceae</taxon>
    </lineage>
</organism>
<feature type="compositionally biased region" description="Polar residues" evidence="4">
    <location>
        <begin position="580"/>
        <end position="597"/>
    </location>
</feature>
<feature type="region of interest" description="Disordered" evidence="4">
    <location>
        <begin position="806"/>
        <end position="916"/>
    </location>
</feature>
<dbReference type="Gene3D" id="1.10.472.80">
    <property type="entry name" value="Ypt/Rab-GAP domain of gyp1p, domain 3"/>
    <property type="match status" value="1"/>
</dbReference>
<protein>
    <recommendedName>
        <fullName evidence="5">Rab-GAP TBC domain-containing protein</fullName>
    </recommendedName>
</protein>
<keyword evidence="7" id="KW-1185">Reference proteome</keyword>
<dbReference type="Pfam" id="PF23436">
    <property type="entry name" value="RabGap-TBC_2"/>
    <property type="match status" value="1"/>
</dbReference>
<feature type="compositionally biased region" description="Basic and acidic residues" evidence="4">
    <location>
        <begin position="110"/>
        <end position="129"/>
    </location>
</feature>
<dbReference type="GO" id="GO:0031267">
    <property type="term" value="F:small GTPase binding"/>
    <property type="evidence" value="ECO:0007669"/>
    <property type="project" value="TreeGrafter"/>
</dbReference>
<dbReference type="FunFam" id="1.10.472.80:FF:000027">
    <property type="entry name" value="GTPase activating protein (Evi5)"/>
    <property type="match status" value="1"/>
</dbReference>
<dbReference type="SMART" id="SM00164">
    <property type="entry name" value="TBC"/>
    <property type="match status" value="1"/>
</dbReference>
<dbReference type="GO" id="GO:0005096">
    <property type="term" value="F:GTPase activator activity"/>
    <property type="evidence" value="ECO:0007669"/>
    <property type="project" value="UniProtKB-KW"/>
</dbReference>
<feature type="region of interest" description="Disordered" evidence="4">
    <location>
        <begin position="553"/>
        <end position="597"/>
    </location>
</feature>
<dbReference type="PANTHER" id="PTHR47219">
    <property type="entry name" value="RAB GTPASE-ACTIVATING PROTEIN 1-LIKE"/>
    <property type="match status" value="1"/>
</dbReference>
<keyword evidence="1" id="KW-0343">GTPase activation</keyword>
<feature type="region of interest" description="Disordered" evidence="4">
    <location>
        <begin position="612"/>
        <end position="632"/>
    </location>
</feature>
<feature type="domain" description="Rab-GAP TBC" evidence="5">
    <location>
        <begin position="256"/>
        <end position="440"/>
    </location>
</feature>
<keyword evidence="2 3" id="KW-0175">Coiled coil</keyword>
<evidence type="ECO:0000313" key="7">
    <source>
        <dbReference type="Proteomes" id="UP000800041"/>
    </source>
</evidence>
<feature type="region of interest" description="Disordered" evidence="4">
    <location>
        <begin position="991"/>
        <end position="1051"/>
    </location>
</feature>
<evidence type="ECO:0000256" key="3">
    <source>
        <dbReference type="SAM" id="Coils"/>
    </source>
</evidence>
<feature type="compositionally biased region" description="Polar residues" evidence="4">
    <location>
        <begin position="844"/>
        <end position="865"/>
    </location>
</feature>
<dbReference type="PROSITE" id="PS50086">
    <property type="entry name" value="TBC_RABGAP"/>
    <property type="match status" value="1"/>
</dbReference>
<evidence type="ECO:0000259" key="5">
    <source>
        <dbReference type="PROSITE" id="PS50086"/>
    </source>
</evidence>
<gene>
    <name evidence="6" type="ORF">K402DRAFT_394129</name>
</gene>
<name>A0A6G1GZS1_9PEZI</name>
<feature type="compositionally biased region" description="Polar residues" evidence="4">
    <location>
        <begin position="41"/>
        <end position="51"/>
    </location>
</feature>
<dbReference type="AlphaFoldDB" id="A0A6G1GZS1"/>
<feature type="compositionally biased region" description="Gly residues" evidence="4">
    <location>
        <begin position="1034"/>
        <end position="1044"/>
    </location>
</feature>
<proteinExistence type="predicted"/>
<evidence type="ECO:0000256" key="1">
    <source>
        <dbReference type="ARBA" id="ARBA00022468"/>
    </source>
</evidence>
<feature type="region of interest" description="Disordered" evidence="4">
    <location>
        <begin position="1"/>
        <end position="144"/>
    </location>
</feature>
<dbReference type="InterPro" id="IPR000195">
    <property type="entry name" value="Rab-GAP-TBC_dom"/>
</dbReference>
<evidence type="ECO:0000256" key="4">
    <source>
        <dbReference type="SAM" id="MobiDB-lite"/>
    </source>
</evidence>
<dbReference type="OrthoDB" id="159449at2759"/>
<dbReference type="Gene3D" id="1.10.10.750">
    <property type="entry name" value="Ypt/Rab-GAP domain of gyp1p, domain 1"/>
    <property type="match status" value="1"/>
</dbReference>
<dbReference type="Proteomes" id="UP000800041">
    <property type="component" value="Unassembled WGS sequence"/>
</dbReference>
<evidence type="ECO:0000313" key="6">
    <source>
        <dbReference type="EMBL" id="KAF1986270.1"/>
    </source>
</evidence>
<dbReference type="SUPFAM" id="SSF47923">
    <property type="entry name" value="Ypt/Rab-GAP domain of gyp1p"/>
    <property type="match status" value="2"/>
</dbReference>
<feature type="coiled-coil region" evidence="3">
    <location>
        <begin position="947"/>
        <end position="974"/>
    </location>
</feature>
<reference evidence="6" key="1">
    <citation type="journal article" date="2020" name="Stud. Mycol.">
        <title>101 Dothideomycetes genomes: a test case for predicting lifestyles and emergence of pathogens.</title>
        <authorList>
            <person name="Haridas S."/>
            <person name="Albert R."/>
            <person name="Binder M."/>
            <person name="Bloem J."/>
            <person name="Labutti K."/>
            <person name="Salamov A."/>
            <person name="Andreopoulos B."/>
            <person name="Baker S."/>
            <person name="Barry K."/>
            <person name="Bills G."/>
            <person name="Bluhm B."/>
            <person name="Cannon C."/>
            <person name="Castanera R."/>
            <person name="Culley D."/>
            <person name="Daum C."/>
            <person name="Ezra D."/>
            <person name="Gonzalez J."/>
            <person name="Henrissat B."/>
            <person name="Kuo A."/>
            <person name="Liang C."/>
            <person name="Lipzen A."/>
            <person name="Lutzoni F."/>
            <person name="Magnuson J."/>
            <person name="Mondo S."/>
            <person name="Nolan M."/>
            <person name="Ohm R."/>
            <person name="Pangilinan J."/>
            <person name="Park H.-J."/>
            <person name="Ramirez L."/>
            <person name="Alfaro M."/>
            <person name="Sun H."/>
            <person name="Tritt A."/>
            <person name="Yoshinaga Y."/>
            <person name="Zwiers L.-H."/>
            <person name="Turgeon B."/>
            <person name="Goodwin S."/>
            <person name="Spatafora J."/>
            <person name="Crous P."/>
            <person name="Grigoriev I."/>
        </authorList>
    </citation>
    <scope>NUCLEOTIDE SEQUENCE</scope>
    <source>
        <strain evidence="6">CBS 113979</strain>
    </source>
</reference>
<accession>A0A6G1GZS1</accession>